<proteinExistence type="inferred from homology"/>
<keyword evidence="5" id="KW-0325">Glycoprotein</keyword>
<gene>
    <name evidence="12" type="ORF">ACEWY4_010056</name>
</gene>
<accession>A0ABD1K864</accession>
<keyword evidence="13" id="KW-1185">Reference proteome</keyword>
<dbReference type="InterPro" id="IPR036186">
    <property type="entry name" value="Serpin_sf"/>
</dbReference>
<comment type="similarity">
    <text evidence="1 9">Belongs to the serpin family.</text>
</comment>
<dbReference type="SMART" id="SM00093">
    <property type="entry name" value="SERPIN"/>
    <property type="match status" value="1"/>
</dbReference>
<protein>
    <recommendedName>
        <fullName evidence="2">Serpin H1</fullName>
    </recommendedName>
    <alternativeName>
        <fullName evidence="8">Collagen-binding protein</fullName>
    </alternativeName>
</protein>
<feature type="chain" id="PRO_5044886115" description="Serpin H1" evidence="10">
    <location>
        <begin position="19"/>
        <end position="428"/>
    </location>
</feature>
<dbReference type="Gene3D" id="3.30.497.10">
    <property type="entry name" value="Antithrombin, subunit I, domain 2"/>
    <property type="match status" value="1"/>
</dbReference>
<dbReference type="InterPro" id="IPR023795">
    <property type="entry name" value="Serpin_CS"/>
</dbReference>
<evidence type="ECO:0000256" key="2">
    <source>
        <dbReference type="ARBA" id="ARBA00013551"/>
    </source>
</evidence>
<reference evidence="12 13" key="1">
    <citation type="submission" date="2024-09" db="EMBL/GenBank/DDBJ databases">
        <title>A chromosome-level genome assembly of Gray's grenadier anchovy, Coilia grayii.</title>
        <authorList>
            <person name="Fu Z."/>
        </authorList>
    </citation>
    <scope>NUCLEOTIDE SEQUENCE [LARGE SCALE GENOMIC DNA]</scope>
    <source>
        <strain evidence="12">G4</strain>
        <tissue evidence="12">Muscle</tissue>
    </source>
</reference>
<feature type="signal peptide" evidence="10">
    <location>
        <begin position="1"/>
        <end position="18"/>
    </location>
</feature>
<dbReference type="SUPFAM" id="SSF56574">
    <property type="entry name" value="Serpins"/>
    <property type="match status" value="1"/>
</dbReference>
<evidence type="ECO:0000256" key="10">
    <source>
        <dbReference type="SAM" id="SignalP"/>
    </source>
</evidence>
<evidence type="ECO:0000256" key="4">
    <source>
        <dbReference type="ARBA" id="ARBA00022824"/>
    </source>
</evidence>
<keyword evidence="3 10" id="KW-0732">Signal</keyword>
<sequence>MHVKSLIVLCLLAISANAAEKKDAAAAPGTQKKPAAAAAAAPKKPLSSYATILADHSVGLALNLYQNTAKEKGTENIVISPVVVANSLGLVAFGGKSSTASQVRTVLSDGRLKDDQLHASLAELLTEVSDATERNVTWKINNRLYGPSSVNFADGFVKDSKKHYKFEHSKINFRDKRSAVSSINEWAAKSTDGKLPEVTKDVDKTDGAMIINAMFFKPHWDEQFHHKMVDSRGFLVSRTLKLSIPMMHRTGLYGFYEDTENKLFVLNMPLAHKKSSMVFIMPYHVEPLERLEKLLSRKQLDTWFGKLEERAVAVSIPKTSVEVSHNLQKHLGELGLTEAVDKTKADLSHISGKKDLYLSNVFHASAMEWGTDGNPPDTSVYGTDKLKTPKLFYADHPFIFLVKDSKTNSLLFIGRLVRPKGDIMRDEL</sequence>
<dbReference type="PANTHER" id="PTHR11461:SF27">
    <property type="entry name" value="SERPIN H1"/>
    <property type="match status" value="1"/>
</dbReference>
<dbReference type="InterPro" id="IPR023796">
    <property type="entry name" value="Serpin_dom"/>
</dbReference>
<evidence type="ECO:0000259" key="11">
    <source>
        <dbReference type="SMART" id="SM00093"/>
    </source>
</evidence>
<dbReference type="Pfam" id="PF00079">
    <property type="entry name" value="Serpin"/>
    <property type="match status" value="1"/>
</dbReference>
<evidence type="ECO:0000313" key="12">
    <source>
        <dbReference type="EMBL" id="KAL2095337.1"/>
    </source>
</evidence>
<comment type="caution">
    <text evidence="12">The sequence shown here is derived from an EMBL/GenBank/DDBJ whole genome shotgun (WGS) entry which is preliminary data.</text>
</comment>
<evidence type="ECO:0000256" key="7">
    <source>
        <dbReference type="ARBA" id="ARBA00025405"/>
    </source>
</evidence>
<dbReference type="InterPro" id="IPR042185">
    <property type="entry name" value="Serpin_sf_2"/>
</dbReference>
<name>A0ABD1K864_9TELE</name>
<dbReference type="PANTHER" id="PTHR11461">
    <property type="entry name" value="SERINE PROTEASE INHIBITOR, SERPIN"/>
    <property type="match status" value="1"/>
</dbReference>
<evidence type="ECO:0000256" key="8">
    <source>
        <dbReference type="ARBA" id="ARBA00030441"/>
    </source>
</evidence>
<dbReference type="InterPro" id="IPR042178">
    <property type="entry name" value="Serpin_sf_1"/>
</dbReference>
<keyword evidence="4" id="KW-0256">Endoplasmic reticulum</keyword>
<evidence type="ECO:0000256" key="3">
    <source>
        <dbReference type="ARBA" id="ARBA00022729"/>
    </source>
</evidence>
<keyword evidence="6" id="KW-0143">Chaperone</keyword>
<dbReference type="PROSITE" id="PS00284">
    <property type="entry name" value="SERPIN"/>
    <property type="match status" value="1"/>
</dbReference>
<dbReference type="AlphaFoldDB" id="A0ABD1K864"/>
<evidence type="ECO:0000313" key="13">
    <source>
        <dbReference type="Proteomes" id="UP001591681"/>
    </source>
</evidence>
<dbReference type="InterPro" id="IPR000215">
    <property type="entry name" value="Serpin_fam"/>
</dbReference>
<evidence type="ECO:0000256" key="1">
    <source>
        <dbReference type="ARBA" id="ARBA00009500"/>
    </source>
</evidence>
<dbReference type="EMBL" id="JBHFQA010000008">
    <property type="protein sequence ID" value="KAL2095337.1"/>
    <property type="molecule type" value="Genomic_DNA"/>
</dbReference>
<evidence type="ECO:0000256" key="6">
    <source>
        <dbReference type="ARBA" id="ARBA00023186"/>
    </source>
</evidence>
<comment type="function">
    <text evidence="7">Binds specifically to collagen. Could be involved as a chaperone in the biosynthetic pathway of collagen.</text>
</comment>
<feature type="domain" description="Serpin" evidence="11">
    <location>
        <begin position="62"/>
        <end position="419"/>
    </location>
</feature>
<dbReference type="Proteomes" id="UP001591681">
    <property type="component" value="Unassembled WGS sequence"/>
</dbReference>
<evidence type="ECO:0000256" key="9">
    <source>
        <dbReference type="RuleBase" id="RU000411"/>
    </source>
</evidence>
<organism evidence="12 13">
    <name type="scientific">Coilia grayii</name>
    <name type="common">Gray's grenadier anchovy</name>
    <dbReference type="NCBI Taxonomy" id="363190"/>
    <lineage>
        <taxon>Eukaryota</taxon>
        <taxon>Metazoa</taxon>
        <taxon>Chordata</taxon>
        <taxon>Craniata</taxon>
        <taxon>Vertebrata</taxon>
        <taxon>Euteleostomi</taxon>
        <taxon>Actinopterygii</taxon>
        <taxon>Neopterygii</taxon>
        <taxon>Teleostei</taxon>
        <taxon>Clupei</taxon>
        <taxon>Clupeiformes</taxon>
        <taxon>Clupeoidei</taxon>
        <taxon>Engraulidae</taxon>
        <taxon>Coilinae</taxon>
        <taxon>Coilia</taxon>
    </lineage>
</organism>
<evidence type="ECO:0000256" key="5">
    <source>
        <dbReference type="ARBA" id="ARBA00023180"/>
    </source>
</evidence>
<dbReference type="Gene3D" id="2.30.39.10">
    <property type="entry name" value="Alpha-1-antitrypsin, domain 1"/>
    <property type="match status" value="1"/>
</dbReference>